<accession>A0A3F3GR95</accession>
<dbReference type="OrthoDB" id="9806150at2"/>
<evidence type="ECO:0000313" key="4">
    <source>
        <dbReference type="EMBL" id="GAP02254.1"/>
    </source>
</evidence>
<dbReference type="PANTHER" id="PTHR11839">
    <property type="entry name" value="UDP/ADP-SUGAR PYROPHOSPHATASE"/>
    <property type="match status" value="1"/>
</dbReference>
<dbReference type="PANTHER" id="PTHR11839:SF18">
    <property type="entry name" value="NUDIX HYDROLASE DOMAIN-CONTAINING PROTEIN"/>
    <property type="match status" value="1"/>
</dbReference>
<dbReference type="EMBL" id="DF968063">
    <property type="protein sequence ID" value="GAP02254.1"/>
    <property type="molecule type" value="Genomic_DNA"/>
</dbReference>
<organism evidence="4 5">
    <name type="scientific">Fructobacillus pseudoficulneus</name>
    <dbReference type="NCBI Taxonomy" id="220714"/>
    <lineage>
        <taxon>Bacteria</taxon>
        <taxon>Bacillati</taxon>
        <taxon>Bacillota</taxon>
        <taxon>Bacilli</taxon>
        <taxon>Lactobacillales</taxon>
        <taxon>Lactobacillaceae</taxon>
        <taxon>Fructobacillus</taxon>
    </lineage>
</organism>
<evidence type="ECO:0000256" key="1">
    <source>
        <dbReference type="ARBA" id="ARBA00001946"/>
    </source>
</evidence>
<keyword evidence="2" id="KW-0378">Hydrolase</keyword>
<gene>
    <name evidence="4" type="ORF">FPFC_011330</name>
</gene>
<dbReference type="Gene3D" id="3.90.79.10">
    <property type="entry name" value="Nucleoside Triphosphate Pyrophosphohydrolase"/>
    <property type="match status" value="1"/>
</dbReference>
<dbReference type="SUPFAM" id="SSF55811">
    <property type="entry name" value="Nudix"/>
    <property type="match status" value="1"/>
</dbReference>
<dbReference type="AlphaFoldDB" id="A0A3F3GR95"/>
<dbReference type="RefSeq" id="WP_059375575.1">
    <property type="nucleotide sequence ID" value="NZ_DF968063.1"/>
</dbReference>
<comment type="cofactor">
    <cofactor evidence="1">
        <name>Mg(2+)</name>
        <dbReference type="ChEBI" id="CHEBI:18420"/>
    </cofactor>
</comment>
<sequence length="192" mass="21613">MAEKEQLLTSETVYQGPIFSVEQRKVQLADKTTAQRDVVHHMLAVGVLPLVDADHAILVRQWRAAANDFVLEIPAGKVDQRDHGNEQEAAHAAAIRELNEEIRFHPGKLIEFASGYEAIGFTDSRINLYLASDMAPLTDADQLPRDHGESLDLKTVSFDELTALYESAQLNDQKTITAYLFWANWRLKNGRK</sequence>
<dbReference type="GO" id="GO:0019693">
    <property type="term" value="P:ribose phosphate metabolic process"/>
    <property type="evidence" value="ECO:0007669"/>
    <property type="project" value="TreeGrafter"/>
</dbReference>
<reference evidence="4 5" key="1">
    <citation type="journal article" date="2015" name="BMC Genomics">
        <title>Comparative genomics of Fructobacillus spp. and Leuconostoc spp. reveals niche-specific evolution of Fructobacillus spp.</title>
        <authorList>
            <person name="Endo A."/>
            <person name="Tanizawa Y."/>
            <person name="Tanaka N."/>
            <person name="Maeno S."/>
            <person name="Kumar H."/>
            <person name="Shiwa Y."/>
            <person name="Okada S."/>
            <person name="Yoshikawa H."/>
            <person name="Dicks L."/>
            <person name="Nakagawa J."/>
            <person name="Arita M."/>
        </authorList>
    </citation>
    <scope>NUCLEOTIDE SEQUENCE [LARGE SCALE GENOMIC DNA]</scope>
    <source>
        <strain evidence="4 5">DSM 15468</strain>
    </source>
</reference>
<dbReference type="GO" id="GO:0006753">
    <property type="term" value="P:nucleoside phosphate metabolic process"/>
    <property type="evidence" value="ECO:0007669"/>
    <property type="project" value="TreeGrafter"/>
</dbReference>
<dbReference type="InterPro" id="IPR015797">
    <property type="entry name" value="NUDIX_hydrolase-like_dom_sf"/>
</dbReference>
<protein>
    <submittedName>
        <fullName evidence="4">ADP-ribose pyrophosphatase</fullName>
    </submittedName>
</protein>
<evidence type="ECO:0000313" key="5">
    <source>
        <dbReference type="Proteomes" id="UP000061227"/>
    </source>
</evidence>
<dbReference type="STRING" id="220714.SAMN05660469_0205"/>
<feature type="domain" description="Nudix hydrolase" evidence="3">
    <location>
        <begin position="40"/>
        <end position="178"/>
    </location>
</feature>
<keyword evidence="5" id="KW-1185">Reference proteome</keyword>
<dbReference type="Proteomes" id="UP000061227">
    <property type="component" value="Unassembled WGS sequence"/>
</dbReference>
<name>A0A3F3GR95_9LACO</name>
<dbReference type="GO" id="GO:0016787">
    <property type="term" value="F:hydrolase activity"/>
    <property type="evidence" value="ECO:0007669"/>
    <property type="project" value="UniProtKB-KW"/>
</dbReference>
<evidence type="ECO:0000256" key="2">
    <source>
        <dbReference type="ARBA" id="ARBA00022801"/>
    </source>
</evidence>
<dbReference type="Pfam" id="PF00293">
    <property type="entry name" value="NUDIX"/>
    <property type="match status" value="1"/>
</dbReference>
<dbReference type="CDD" id="cd03424">
    <property type="entry name" value="NUDIX_ADPRase_Nudt5_UGPPase_Nudt14"/>
    <property type="match status" value="1"/>
</dbReference>
<proteinExistence type="predicted"/>
<evidence type="ECO:0000259" key="3">
    <source>
        <dbReference type="PROSITE" id="PS51462"/>
    </source>
</evidence>
<dbReference type="InterPro" id="IPR000086">
    <property type="entry name" value="NUDIX_hydrolase_dom"/>
</dbReference>
<dbReference type="PROSITE" id="PS51462">
    <property type="entry name" value="NUDIX"/>
    <property type="match status" value="1"/>
</dbReference>